<keyword evidence="2" id="KW-1133">Transmembrane helix</keyword>
<dbReference type="eggNOG" id="COG4640">
    <property type="taxonomic scope" value="Bacteria"/>
</dbReference>
<keyword evidence="2" id="KW-0472">Membrane</keyword>
<dbReference type="InterPro" id="IPR054530">
    <property type="entry name" value="TcaA_4th"/>
</dbReference>
<feature type="transmembrane region" description="Helical" evidence="2">
    <location>
        <begin position="137"/>
        <end position="160"/>
    </location>
</feature>
<evidence type="ECO:0000313" key="6">
    <source>
        <dbReference type="Proteomes" id="UP000030416"/>
    </source>
</evidence>
<evidence type="ECO:0000256" key="2">
    <source>
        <dbReference type="SAM" id="Phobius"/>
    </source>
</evidence>
<evidence type="ECO:0000259" key="4">
    <source>
        <dbReference type="Pfam" id="PF22820"/>
    </source>
</evidence>
<evidence type="ECO:0000256" key="1">
    <source>
        <dbReference type="SAM" id="MobiDB-lite"/>
    </source>
</evidence>
<protein>
    <submittedName>
        <fullName evidence="5">Uncharacterized protein</fullName>
    </submittedName>
</protein>
<dbReference type="PANTHER" id="PTHR40038:SF1">
    <property type="entry name" value="MEMBRANE-ASSOCIATED PROTEIN TCAA"/>
    <property type="match status" value="1"/>
</dbReference>
<dbReference type="EMBL" id="JPVN01000005">
    <property type="protein sequence ID" value="KGR79612.1"/>
    <property type="molecule type" value="Genomic_DNA"/>
</dbReference>
<organism evidence="5 6">
    <name type="scientific">Ureibacillus manganicus DSM 26584</name>
    <dbReference type="NCBI Taxonomy" id="1384049"/>
    <lineage>
        <taxon>Bacteria</taxon>
        <taxon>Bacillati</taxon>
        <taxon>Bacillota</taxon>
        <taxon>Bacilli</taxon>
        <taxon>Bacillales</taxon>
        <taxon>Caryophanaceae</taxon>
        <taxon>Ureibacillus</taxon>
    </lineage>
</organism>
<reference evidence="5 6" key="1">
    <citation type="submission" date="2014-02" db="EMBL/GenBank/DDBJ databases">
        <title>Draft genome sequence of Lysinibacillus manganicus DSM 26584T.</title>
        <authorList>
            <person name="Zhang F."/>
            <person name="Wang G."/>
            <person name="Zhang L."/>
        </authorList>
    </citation>
    <scope>NUCLEOTIDE SEQUENCE [LARGE SCALE GENOMIC DNA]</scope>
    <source>
        <strain evidence="5 6">DSM 26584</strain>
    </source>
</reference>
<evidence type="ECO:0000313" key="5">
    <source>
        <dbReference type="EMBL" id="KGR79612.1"/>
    </source>
</evidence>
<dbReference type="Pfam" id="PF22819">
    <property type="entry name" value="TcaA_5th"/>
    <property type="match status" value="1"/>
</dbReference>
<dbReference type="RefSeq" id="WP_036183919.1">
    <property type="nucleotide sequence ID" value="NZ_AVDA01000005.1"/>
</dbReference>
<dbReference type="OrthoDB" id="1682769at2"/>
<sequence length="550" mass="63761">MKKCSNCGFESKDHEKFCINCGTMFPAPSNNIHNSSQQESVPPNNLNNTMEQPTMEPNHPSHSPNHPESIPFQQGEFQQPQQICTNCGRVSVNPSRFCLECGAPLTEVPMNNQTFQNDQAKRTQYDQPQKVKKPLSLGAKIGIISAIVLIGLAIGAHFFIQNMLDPKGQLDKITQYFKDGDEEQFTNSFVFPDGTYVEPKAFYQYVEDNDWIIDDLDEAVQDVKNGAIIGIVYNENHDRLMSVKQEDFLFFYKKTVFQVIPVEFSVYNYFPDFESTLKIGEQKAVNISKEETKIGSFAPGIYKYTLNYKDDYFEETINEEVIISGTGKNKYTYEIDLSPNFIYLSSDIDDATVFINGKDTGKTPYEIEFIAAPLDGSVEIYAEATNENGETIQSETLYLTEYDTHIYFAEIQELYEIQDFYDYYSYEAEDMFYSFRWDYQYAVNMADFSYVEDYFIDGSQLQNNYETFVVDHEDLGFYYYDFISNEVIDSYPLSANSLIVETLETFEFYSEEDGTWHYEREKRYTFEYVDGMLKIANIEDIREVNKTKID</sequence>
<keyword evidence="2" id="KW-0812">Transmembrane</keyword>
<gene>
    <name evidence="5" type="ORF">CD29_05800</name>
</gene>
<keyword evidence="6" id="KW-1185">Reference proteome</keyword>
<dbReference type="STRING" id="1384049.CD29_05800"/>
<proteinExistence type="predicted"/>
<dbReference type="AlphaFoldDB" id="A0A0A3IXR7"/>
<accession>A0A0A3IXR7</accession>
<evidence type="ECO:0000259" key="3">
    <source>
        <dbReference type="Pfam" id="PF22819"/>
    </source>
</evidence>
<comment type="caution">
    <text evidence="5">The sequence shown here is derived from an EMBL/GenBank/DDBJ whole genome shotgun (WGS) entry which is preliminary data.</text>
</comment>
<dbReference type="PANTHER" id="PTHR40038">
    <property type="entry name" value="MEMBRANE-ASSOCIATED PROTEIN TCAA"/>
    <property type="match status" value="1"/>
</dbReference>
<feature type="compositionally biased region" description="Polar residues" evidence="1">
    <location>
        <begin position="30"/>
        <end position="52"/>
    </location>
</feature>
<feature type="domain" description="TcaA 4th" evidence="4">
    <location>
        <begin position="341"/>
        <end position="407"/>
    </location>
</feature>
<feature type="compositionally biased region" description="Low complexity" evidence="1">
    <location>
        <begin position="56"/>
        <end position="72"/>
    </location>
</feature>
<feature type="region of interest" description="Disordered" evidence="1">
    <location>
        <begin position="30"/>
        <end position="72"/>
    </location>
</feature>
<dbReference type="Pfam" id="PF22820">
    <property type="entry name" value="TcaA_3rd_4th"/>
    <property type="match status" value="1"/>
</dbReference>
<name>A0A0A3IXR7_9BACL</name>
<dbReference type="InterPro" id="IPR054528">
    <property type="entry name" value="TcaA_5th"/>
</dbReference>
<dbReference type="Proteomes" id="UP000030416">
    <property type="component" value="Unassembled WGS sequence"/>
</dbReference>
<feature type="domain" description="TcaA protein NTF2-like" evidence="3">
    <location>
        <begin position="427"/>
        <end position="538"/>
    </location>
</feature>